<name>A0AC35UHD9_9BILA</name>
<protein>
    <submittedName>
        <fullName evidence="2">Phage_ABA_S domain-containing protein</fullName>
    </submittedName>
</protein>
<dbReference type="Proteomes" id="UP000095286">
    <property type="component" value="Unplaced"/>
</dbReference>
<organism evidence="1 2">
    <name type="scientific">Rhabditophanes sp. KR3021</name>
    <dbReference type="NCBI Taxonomy" id="114890"/>
    <lineage>
        <taxon>Eukaryota</taxon>
        <taxon>Metazoa</taxon>
        <taxon>Ecdysozoa</taxon>
        <taxon>Nematoda</taxon>
        <taxon>Chromadorea</taxon>
        <taxon>Rhabditida</taxon>
        <taxon>Tylenchina</taxon>
        <taxon>Panagrolaimomorpha</taxon>
        <taxon>Strongyloidoidea</taxon>
        <taxon>Alloionematidae</taxon>
        <taxon>Rhabditophanes</taxon>
    </lineage>
</organism>
<evidence type="ECO:0000313" key="2">
    <source>
        <dbReference type="WBParaSite" id="RSKR_0001158050.1"/>
    </source>
</evidence>
<accession>A0AC35UHD9</accession>
<sequence>MQQNNNRILAAVAKTEGYHYDEKQSQSYWFGVYRQSRNGRGDSTISNAFPSSLSKKLLGFGESEIMEEIHSMLERSGKVDEFEVWSPEHCQNGGFGNAKAILASFGWDVTGYKCFLNEEIPQQPDEYNWEVYCILYAKPVVDADGQYFLDRYTRNSISRGIAESKYGKKRSALMKSGKSKSVNQHSSQGNYMIGQEDRNRENAGKNSSGKSSCKIRKTNFTPYEEKIKKRMKKIDSLSWKKNTMTP</sequence>
<reference evidence="2" key="1">
    <citation type="submission" date="2016-11" db="UniProtKB">
        <authorList>
            <consortium name="WormBaseParasite"/>
        </authorList>
    </citation>
    <scope>IDENTIFICATION</scope>
    <source>
        <strain evidence="2">KR3021</strain>
    </source>
</reference>
<dbReference type="WBParaSite" id="RSKR_0001158050.1">
    <property type="protein sequence ID" value="RSKR_0001158050.1"/>
    <property type="gene ID" value="RSKR_0001158050"/>
</dbReference>
<evidence type="ECO:0000313" key="1">
    <source>
        <dbReference type="Proteomes" id="UP000095286"/>
    </source>
</evidence>
<proteinExistence type="predicted"/>